<protein>
    <submittedName>
        <fullName evidence="2">Uncharacterized protein</fullName>
    </submittedName>
</protein>
<dbReference type="AlphaFoldDB" id="A0A9W8IBM6"/>
<reference evidence="2" key="1">
    <citation type="submission" date="2022-07" db="EMBL/GenBank/DDBJ databases">
        <title>Phylogenomic reconstructions and comparative analyses of Kickxellomycotina fungi.</title>
        <authorList>
            <person name="Reynolds N.K."/>
            <person name="Stajich J.E."/>
            <person name="Barry K."/>
            <person name="Grigoriev I.V."/>
            <person name="Crous P."/>
            <person name="Smith M.E."/>
        </authorList>
    </citation>
    <scope>NUCLEOTIDE SEQUENCE</scope>
    <source>
        <strain evidence="2">NRRL 1566</strain>
    </source>
</reference>
<dbReference type="Proteomes" id="UP001139887">
    <property type="component" value="Unassembled WGS sequence"/>
</dbReference>
<evidence type="ECO:0000313" key="3">
    <source>
        <dbReference type="Proteomes" id="UP001139887"/>
    </source>
</evidence>
<gene>
    <name evidence="2" type="ORF">IWW36_003438</name>
</gene>
<keyword evidence="3" id="KW-1185">Reference proteome</keyword>
<organism evidence="2 3">
    <name type="scientific">Coemansia brasiliensis</name>
    <dbReference type="NCBI Taxonomy" id="2650707"/>
    <lineage>
        <taxon>Eukaryota</taxon>
        <taxon>Fungi</taxon>
        <taxon>Fungi incertae sedis</taxon>
        <taxon>Zoopagomycota</taxon>
        <taxon>Kickxellomycotina</taxon>
        <taxon>Kickxellomycetes</taxon>
        <taxon>Kickxellales</taxon>
        <taxon>Kickxellaceae</taxon>
        <taxon>Coemansia</taxon>
    </lineage>
</organism>
<feature type="compositionally biased region" description="Basic and acidic residues" evidence="1">
    <location>
        <begin position="35"/>
        <end position="49"/>
    </location>
</feature>
<feature type="region of interest" description="Disordered" evidence="1">
    <location>
        <begin position="1"/>
        <end position="53"/>
    </location>
</feature>
<evidence type="ECO:0000313" key="2">
    <source>
        <dbReference type="EMBL" id="KAJ2848209.1"/>
    </source>
</evidence>
<accession>A0A9W8IBM6</accession>
<comment type="caution">
    <text evidence="2">The sequence shown here is derived from an EMBL/GenBank/DDBJ whole genome shotgun (WGS) entry which is preliminary data.</text>
</comment>
<proteinExistence type="predicted"/>
<dbReference type="OrthoDB" id="5531911at2759"/>
<evidence type="ECO:0000256" key="1">
    <source>
        <dbReference type="SAM" id="MobiDB-lite"/>
    </source>
</evidence>
<name>A0A9W8IBM6_9FUNG</name>
<sequence>MVSYTDLSPLKQPEAPVVVHLNDPAPAQTSPTHKQKGDKGAKGAKRDFKPPAQQQRLEAWLRNWNQLHSKVLYFKGVTEDALAELRQLFKLCRGIRLNVEPHESLQITGNVEFRNVYDSK</sequence>
<dbReference type="EMBL" id="JANBUW010000198">
    <property type="protein sequence ID" value="KAJ2848209.1"/>
    <property type="molecule type" value="Genomic_DNA"/>
</dbReference>